<proteinExistence type="inferred from homology"/>
<protein>
    <submittedName>
        <fullName evidence="4">LOB domain-containing protein 20</fullName>
    </submittedName>
</protein>
<dbReference type="PANTHER" id="PTHR31529">
    <property type="entry name" value="LOB DOMAIN CONTAINING PROTEIN"/>
    <property type="match status" value="1"/>
</dbReference>
<dbReference type="GO" id="GO:0009755">
    <property type="term" value="P:hormone-mediated signaling pathway"/>
    <property type="evidence" value="ECO:0007669"/>
    <property type="project" value="TreeGrafter"/>
</dbReference>
<dbReference type="Pfam" id="PF03195">
    <property type="entry name" value="LOB"/>
    <property type="match status" value="1"/>
</dbReference>
<sequence>MAEPRGDGRTSGNRRKSMGKSGMAPAPDVEHAVAAAAPCGACKFLRRKCISGCIFAPYFGSDQGAARFAAVHKVFGASNVSKLLLLVPVNRRQDAVVTITYEAQARLSDPVYGCVSTILALQQQVISLQAELAMVQTQLINSRFAFANAIQNSQHQQLQNIAVLHPAYSNNSSASNNLMSGFTSVDFDLTGETHAPSSHNLEPLLVSRPTQEEEEDEEESRLPPVFANKIVRGC</sequence>
<dbReference type="EMBL" id="RXIC02000020">
    <property type="protein sequence ID" value="KAB1223345.1"/>
    <property type="molecule type" value="Genomic_DNA"/>
</dbReference>
<evidence type="ECO:0000259" key="3">
    <source>
        <dbReference type="PROSITE" id="PS50891"/>
    </source>
</evidence>
<dbReference type="SMR" id="A0A6A1WDL4"/>
<evidence type="ECO:0000313" key="4">
    <source>
        <dbReference type="EMBL" id="KAB1223345.1"/>
    </source>
</evidence>
<evidence type="ECO:0000256" key="1">
    <source>
        <dbReference type="ARBA" id="ARBA00005474"/>
    </source>
</evidence>
<organism evidence="4 5">
    <name type="scientific">Morella rubra</name>
    <name type="common">Chinese bayberry</name>
    <dbReference type="NCBI Taxonomy" id="262757"/>
    <lineage>
        <taxon>Eukaryota</taxon>
        <taxon>Viridiplantae</taxon>
        <taxon>Streptophyta</taxon>
        <taxon>Embryophyta</taxon>
        <taxon>Tracheophyta</taxon>
        <taxon>Spermatophyta</taxon>
        <taxon>Magnoliopsida</taxon>
        <taxon>eudicotyledons</taxon>
        <taxon>Gunneridae</taxon>
        <taxon>Pentapetalae</taxon>
        <taxon>rosids</taxon>
        <taxon>fabids</taxon>
        <taxon>Fagales</taxon>
        <taxon>Myricaceae</taxon>
        <taxon>Morella</taxon>
    </lineage>
</organism>
<comment type="similarity">
    <text evidence="1">Belongs to the LOB domain-containing protein family.</text>
</comment>
<comment type="caution">
    <text evidence="4">The sequence shown here is derived from an EMBL/GenBank/DDBJ whole genome shotgun (WGS) entry which is preliminary data.</text>
</comment>
<feature type="region of interest" description="Disordered" evidence="2">
    <location>
        <begin position="1"/>
        <end position="24"/>
    </location>
</feature>
<reference evidence="4 5" key="1">
    <citation type="journal article" date="2019" name="Plant Biotechnol. J.">
        <title>The red bayberry genome and genetic basis of sex determination.</title>
        <authorList>
            <person name="Jia H.M."/>
            <person name="Jia H.J."/>
            <person name="Cai Q.L."/>
            <person name="Wang Y."/>
            <person name="Zhao H.B."/>
            <person name="Yang W.F."/>
            <person name="Wang G.Y."/>
            <person name="Li Y.H."/>
            <person name="Zhan D.L."/>
            <person name="Shen Y.T."/>
            <person name="Niu Q.F."/>
            <person name="Chang L."/>
            <person name="Qiu J."/>
            <person name="Zhao L."/>
            <person name="Xie H.B."/>
            <person name="Fu W.Y."/>
            <person name="Jin J."/>
            <person name="Li X.W."/>
            <person name="Jiao Y."/>
            <person name="Zhou C.C."/>
            <person name="Tu T."/>
            <person name="Chai C.Y."/>
            <person name="Gao J.L."/>
            <person name="Fan L.J."/>
            <person name="van de Weg E."/>
            <person name="Wang J.Y."/>
            <person name="Gao Z.S."/>
        </authorList>
    </citation>
    <scope>NUCLEOTIDE SEQUENCE [LARGE SCALE GENOMIC DNA]</scope>
    <source>
        <tissue evidence="4">Leaves</tissue>
    </source>
</reference>
<feature type="domain" description="LOB" evidence="3">
    <location>
        <begin position="37"/>
        <end position="139"/>
    </location>
</feature>
<dbReference type="OrthoDB" id="1903788at2759"/>
<dbReference type="PANTHER" id="PTHR31529:SF12">
    <property type="entry name" value="LOB DOMAIN-CONTAINING PROTEIN 20"/>
    <property type="match status" value="1"/>
</dbReference>
<evidence type="ECO:0000256" key="2">
    <source>
        <dbReference type="SAM" id="MobiDB-lite"/>
    </source>
</evidence>
<dbReference type="Proteomes" id="UP000516437">
    <property type="component" value="Chromosome 2"/>
</dbReference>
<dbReference type="AlphaFoldDB" id="A0A6A1WDL4"/>
<accession>A0A6A1WDL4</accession>
<dbReference type="PROSITE" id="PS50891">
    <property type="entry name" value="LOB"/>
    <property type="match status" value="1"/>
</dbReference>
<feature type="region of interest" description="Disordered" evidence="2">
    <location>
        <begin position="193"/>
        <end position="222"/>
    </location>
</feature>
<gene>
    <name evidence="4" type="ORF">CJ030_MR2G028940</name>
</gene>
<dbReference type="GO" id="GO:0045893">
    <property type="term" value="P:positive regulation of DNA-templated transcription"/>
    <property type="evidence" value="ECO:0007669"/>
    <property type="project" value="TreeGrafter"/>
</dbReference>
<keyword evidence="5" id="KW-1185">Reference proteome</keyword>
<dbReference type="GO" id="GO:0005634">
    <property type="term" value="C:nucleus"/>
    <property type="evidence" value="ECO:0007669"/>
    <property type="project" value="TreeGrafter"/>
</dbReference>
<evidence type="ECO:0000313" key="5">
    <source>
        <dbReference type="Proteomes" id="UP000516437"/>
    </source>
</evidence>
<dbReference type="InterPro" id="IPR004883">
    <property type="entry name" value="LOB"/>
</dbReference>
<name>A0A6A1WDL4_9ROSI</name>